<comment type="cofactor">
    <cofactor evidence="1">
        <name>Mg(2+)</name>
        <dbReference type="ChEBI" id="CHEBI:18420"/>
    </cofactor>
</comment>
<comment type="caution">
    <text evidence="7">The sequence shown here is derived from an EMBL/GenBank/DDBJ whole genome shotgun (WGS) entry which is preliminary data.</text>
</comment>
<dbReference type="EMBL" id="JANQDX010000018">
    <property type="protein sequence ID" value="KAL0906949.1"/>
    <property type="molecule type" value="Genomic_DNA"/>
</dbReference>
<keyword evidence="5" id="KW-0812">Transmembrane</keyword>
<dbReference type="Pfam" id="PF00931">
    <property type="entry name" value="NB-ARC"/>
    <property type="match status" value="1"/>
</dbReference>
<dbReference type="PANTHER" id="PTHR43322">
    <property type="entry name" value="1-D-DEOXYXYLULOSE 5-PHOSPHATE SYNTHASE-RELATED"/>
    <property type="match status" value="1"/>
</dbReference>
<name>A0ABD0U439_DENTH</name>
<dbReference type="InterPro" id="IPR002182">
    <property type="entry name" value="NB-ARC"/>
</dbReference>
<dbReference type="Proteomes" id="UP001552299">
    <property type="component" value="Unassembled WGS sequence"/>
</dbReference>
<evidence type="ECO:0000256" key="4">
    <source>
        <dbReference type="ARBA" id="ARBA00023052"/>
    </source>
</evidence>
<comment type="subunit">
    <text evidence="2">Homodimer.</text>
</comment>
<dbReference type="Gene3D" id="3.40.50.300">
    <property type="entry name" value="P-loop containing nucleotide triphosphate hydrolases"/>
    <property type="match status" value="1"/>
</dbReference>
<evidence type="ECO:0000256" key="3">
    <source>
        <dbReference type="ARBA" id="ARBA00022679"/>
    </source>
</evidence>
<organism evidence="7 8">
    <name type="scientific">Dendrobium thyrsiflorum</name>
    <name type="common">Pinecone-like raceme dendrobium</name>
    <name type="synonym">Orchid</name>
    <dbReference type="NCBI Taxonomy" id="117978"/>
    <lineage>
        <taxon>Eukaryota</taxon>
        <taxon>Viridiplantae</taxon>
        <taxon>Streptophyta</taxon>
        <taxon>Embryophyta</taxon>
        <taxon>Tracheophyta</taxon>
        <taxon>Spermatophyta</taxon>
        <taxon>Magnoliopsida</taxon>
        <taxon>Liliopsida</taxon>
        <taxon>Asparagales</taxon>
        <taxon>Orchidaceae</taxon>
        <taxon>Epidendroideae</taxon>
        <taxon>Malaxideae</taxon>
        <taxon>Dendrobiinae</taxon>
        <taxon>Dendrobium</taxon>
    </lineage>
</organism>
<evidence type="ECO:0000313" key="7">
    <source>
        <dbReference type="EMBL" id="KAL0906949.1"/>
    </source>
</evidence>
<feature type="transmembrane region" description="Helical" evidence="5">
    <location>
        <begin position="229"/>
        <end position="246"/>
    </location>
</feature>
<evidence type="ECO:0000313" key="8">
    <source>
        <dbReference type="Proteomes" id="UP001552299"/>
    </source>
</evidence>
<keyword evidence="8" id="KW-1185">Reference proteome</keyword>
<proteinExistence type="predicted"/>
<evidence type="ECO:0000256" key="1">
    <source>
        <dbReference type="ARBA" id="ARBA00001946"/>
    </source>
</evidence>
<evidence type="ECO:0000259" key="6">
    <source>
        <dbReference type="Pfam" id="PF00931"/>
    </source>
</evidence>
<dbReference type="InterPro" id="IPR005477">
    <property type="entry name" value="Dxylulose-5-P_synthase"/>
</dbReference>
<keyword evidence="5" id="KW-1133">Transmembrane helix</keyword>
<dbReference type="AlphaFoldDB" id="A0ABD0U439"/>
<keyword evidence="5" id="KW-0472">Membrane</keyword>
<keyword evidence="4" id="KW-0786">Thiamine pyrophosphate</keyword>
<dbReference type="InterPro" id="IPR027417">
    <property type="entry name" value="P-loop_NTPase"/>
</dbReference>
<dbReference type="GO" id="GO:0016740">
    <property type="term" value="F:transferase activity"/>
    <property type="evidence" value="ECO:0007669"/>
    <property type="project" value="UniProtKB-KW"/>
</dbReference>
<evidence type="ECO:0000256" key="2">
    <source>
        <dbReference type="ARBA" id="ARBA00011738"/>
    </source>
</evidence>
<sequence length="277" mass="31586">MTTGNWDPISVEVSTFLHLLESTKQEQQRELYKARKSGALPKNNLIGRDKYKEFVIQWLRMPSNEHPGTDLYRNISLLSIVGHGGMGKITLLQHAYKDEMTEEFDLKMWVCVSNNFEVKKVIADMLESHQFGIWLVEATEMDKYARGMTGTLGSSLFEELGLYYIGPVKGLNIDDLVTKFQKVKFMPAPGPVPVHVTEKRKCVFVSFYHLQTTYVIWNLGYLILELTRIGLAITSTYVSAFGGFLLENMYKRIKIFDPGGLLSPSRHVPRRSRGLPS</sequence>
<reference evidence="7 8" key="1">
    <citation type="journal article" date="2024" name="Plant Biotechnol. J.">
        <title>Dendrobium thyrsiflorum genome and its molecular insights into genes involved in important horticultural traits.</title>
        <authorList>
            <person name="Chen B."/>
            <person name="Wang J.Y."/>
            <person name="Zheng P.J."/>
            <person name="Li K.L."/>
            <person name="Liang Y.M."/>
            <person name="Chen X.F."/>
            <person name="Zhang C."/>
            <person name="Zhao X."/>
            <person name="He X."/>
            <person name="Zhang G.Q."/>
            <person name="Liu Z.J."/>
            <person name="Xu Q."/>
        </authorList>
    </citation>
    <scope>NUCLEOTIDE SEQUENCE [LARGE SCALE GENOMIC DNA]</scope>
    <source>
        <strain evidence="7">GZMU011</strain>
    </source>
</reference>
<gene>
    <name evidence="7" type="ORF">M5K25_025485</name>
</gene>
<feature type="transmembrane region" description="Helical" evidence="5">
    <location>
        <begin position="202"/>
        <end position="223"/>
    </location>
</feature>
<protein>
    <recommendedName>
        <fullName evidence="6">NB-ARC domain-containing protein</fullName>
    </recommendedName>
</protein>
<dbReference type="PANTHER" id="PTHR43322:SF4">
    <property type="entry name" value="1-DEOXY-D-XYLULOSE-5-PHOSPHATE SYNTHASE 2, CHLOROPLASTIC-RELATED"/>
    <property type="match status" value="1"/>
</dbReference>
<evidence type="ECO:0000256" key="5">
    <source>
        <dbReference type="SAM" id="Phobius"/>
    </source>
</evidence>
<keyword evidence="3" id="KW-0808">Transferase</keyword>
<accession>A0ABD0U439</accession>
<feature type="domain" description="NB-ARC" evidence="6">
    <location>
        <begin position="74"/>
        <end position="128"/>
    </location>
</feature>
<dbReference type="SUPFAM" id="SSF52540">
    <property type="entry name" value="P-loop containing nucleoside triphosphate hydrolases"/>
    <property type="match status" value="1"/>
</dbReference>